<organism evidence="6 7">
    <name type="scientific">Alicyclobacillus ferrooxydans</name>
    <dbReference type="NCBI Taxonomy" id="471514"/>
    <lineage>
        <taxon>Bacteria</taxon>
        <taxon>Bacillati</taxon>
        <taxon>Bacillota</taxon>
        <taxon>Bacilli</taxon>
        <taxon>Bacillales</taxon>
        <taxon>Alicyclobacillaceae</taxon>
        <taxon>Alicyclobacillus</taxon>
    </lineage>
</organism>
<dbReference type="PANTHER" id="PTHR32347:SF23">
    <property type="entry name" value="BLL5650 PROTEIN"/>
    <property type="match status" value="1"/>
</dbReference>
<dbReference type="InterPro" id="IPR058792">
    <property type="entry name" value="Beta-barrel_RND_2"/>
</dbReference>
<gene>
    <name evidence="6" type="ORF">AN477_17730</name>
</gene>
<evidence type="ECO:0000256" key="2">
    <source>
        <dbReference type="ARBA" id="ARBA00023054"/>
    </source>
</evidence>
<dbReference type="Proteomes" id="UP000050482">
    <property type="component" value="Unassembled WGS sequence"/>
</dbReference>
<protein>
    <recommendedName>
        <fullName evidence="5">CusB-like beta-barrel domain-containing protein</fullName>
    </recommendedName>
</protein>
<comment type="subcellular location">
    <subcellularLocation>
        <location evidence="1">Cell envelope</location>
    </subcellularLocation>
</comment>
<dbReference type="Pfam" id="PF25954">
    <property type="entry name" value="Beta-barrel_RND_2"/>
    <property type="match status" value="1"/>
</dbReference>
<dbReference type="RefSeq" id="WP_054970507.1">
    <property type="nucleotide sequence ID" value="NZ_LJCO01000077.1"/>
</dbReference>
<keyword evidence="4" id="KW-0472">Membrane</keyword>
<keyword evidence="4" id="KW-0812">Transmembrane</keyword>
<keyword evidence="7" id="KW-1185">Reference proteome</keyword>
<keyword evidence="4" id="KW-1133">Transmembrane helix</keyword>
<keyword evidence="2 3" id="KW-0175">Coiled coil</keyword>
<dbReference type="OrthoDB" id="250565at2"/>
<dbReference type="InterPro" id="IPR050465">
    <property type="entry name" value="UPF0194_transport"/>
</dbReference>
<dbReference type="STRING" id="471514.AN477_17730"/>
<feature type="coiled-coil region" evidence="3">
    <location>
        <begin position="314"/>
        <end position="348"/>
    </location>
</feature>
<sequence>MMSTRLQYGTSSREKAVALGKRKRWLYAGIATVLVLGAATPYAIHKLNGAAPVQSSAAMIYSVGYTNVAQTVTAAGVVQPASTVDLAFPDATSKVIKINVAVGQSVKKGQLLAQEDDSATKAALLTAQSGVAQAEANLASAQATLKSTTQGATTSKLLSDQQAVAQAQLTLQAAEQAYQSQLAASKNNIGNQQKISVAETTLKNDQAAAADTSALNLAESQLAYDQQTLKNDQQTLATLESQNGSITQAQIAKAYQQYQYEKSLSDTWQQGQQVGANPYANALSNDQAAYTSLNSAYTSLQAAKQTVASDNLTVQKDQQAIAAAQAAMTKAKQQVVLDEENLQQVRSQVSANSGAAQQALTSSQLQIQQAQLSLQSAQMQLQQDQQPADPATVASANAGVIAAQAALQTAKDKLTAAQDAEAQTQLVAPTNGVVAQINGQVGQPPASGVTGNTGAFIQLVDTAQNAYQVQFQVSQSQVQQIKLGDPVIINASGLTGSALNGTVTQLDPTPVNTSGMTVYNAMATVVDPSKALQTGMNATVSVQTTNDPHTITIPSTAVQKVGSAVGVYVVQSTNGTTSANGSGTYVGTFKGGSLSNPQALPSDVKFVTVQLGAMQNGQVQVTSGLTPGEDILVPSAGATGALTGN</sequence>
<evidence type="ECO:0000256" key="1">
    <source>
        <dbReference type="ARBA" id="ARBA00004196"/>
    </source>
</evidence>
<name>A0A0P9GP96_9BACL</name>
<dbReference type="Gene3D" id="2.40.30.170">
    <property type="match status" value="1"/>
</dbReference>
<evidence type="ECO:0000313" key="7">
    <source>
        <dbReference type="Proteomes" id="UP000050482"/>
    </source>
</evidence>
<evidence type="ECO:0000256" key="3">
    <source>
        <dbReference type="SAM" id="Coils"/>
    </source>
</evidence>
<dbReference type="Gene3D" id="2.40.50.100">
    <property type="match status" value="1"/>
</dbReference>
<reference evidence="6 7" key="1">
    <citation type="submission" date="2015-09" db="EMBL/GenBank/DDBJ databases">
        <title>Draft genome sequence of Alicyclobacillus ferrooxydans DSM 22381.</title>
        <authorList>
            <person name="Hemp J."/>
        </authorList>
    </citation>
    <scope>NUCLEOTIDE SEQUENCE [LARGE SCALE GENOMIC DNA]</scope>
    <source>
        <strain evidence="6 7">TC-34</strain>
    </source>
</reference>
<evidence type="ECO:0000313" key="6">
    <source>
        <dbReference type="EMBL" id="KPV42435.1"/>
    </source>
</evidence>
<proteinExistence type="predicted"/>
<dbReference type="Gene3D" id="2.40.420.20">
    <property type="match status" value="1"/>
</dbReference>
<dbReference type="GO" id="GO:0030313">
    <property type="term" value="C:cell envelope"/>
    <property type="evidence" value="ECO:0007669"/>
    <property type="project" value="UniProtKB-SubCell"/>
</dbReference>
<dbReference type="AlphaFoldDB" id="A0A0P9GP96"/>
<comment type="caution">
    <text evidence="6">The sequence shown here is derived from an EMBL/GenBank/DDBJ whole genome shotgun (WGS) entry which is preliminary data.</text>
</comment>
<accession>A0A0P9GP96</accession>
<feature type="transmembrane region" description="Helical" evidence="4">
    <location>
        <begin position="25"/>
        <end position="44"/>
    </location>
</feature>
<evidence type="ECO:0000256" key="4">
    <source>
        <dbReference type="SAM" id="Phobius"/>
    </source>
</evidence>
<dbReference type="PATRIC" id="fig|471514.4.peg.5017"/>
<dbReference type="PANTHER" id="PTHR32347">
    <property type="entry name" value="EFFLUX SYSTEM COMPONENT YKNX-RELATED"/>
    <property type="match status" value="1"/>
</dbReference>
<feature type="domain" description="CusB-like beta-barrel" evidence="5">
    <location>
        <begin position="469"/>
        <end position="544"/>
    </location>
</feature>
<dbReference type="Gene3D" id="1.10.287.470">
    <property type="entry name" value="Helix hairpin bin"/>
    <property type="match status" value="1"/>
</dbReference>
<evidence type="ECO:0000259" key="5">
    <source>
        <dbReference type="Pfam" id="PF25954"/>
    </source>
</evidence>
<dbReference type="EMBL" id="LJCO01000077">
    <property type="protein sequence ID" value="KPV42435.1"/>
    <property type="molecule type" value="Genomic_DNA"/>
</dbReference>